<protein>
    <submittedName>
        <fullName evidence="2">PAS domain-containing protein</fullName>
    </submittedName>
</protein>
<dbReference type="Pfam" id="PF00989">
    <property type="entry name" value="PAS"/>
    <property type="match status" value="1"/>
</dbReference>
<dbReference type="SUPFAM" id="SSF55785">
    <property type="entry name" value="PYP-like sensor domain (PAS domain)"/>
    <property type="match status" value="1"/>
</dbReference>
<dbReference type="Proteomes" id="UP000772591">
    <property type="component" value="Unassembled WGS sequence"/>
</dbReference>
<organism evidence="2 3">
    <name type="scientific">Pseudomonas gregormendelii</name>
    <dbReference type="NCBI Taxonomy" id="1628277"/>
    <lineage>
        <taxon>Bacteria</taxon>
        <taxon>Pseudomonadati</taxon>
        <taxon>Pseudomonadota</taxon>
        <taxon>Gammaproteobacteria</taxon>
        <taxon>Pseudomonadales</taxon>
        <taxon>Pseudomonadaceae</taxon>
        <taxon>Pseudomonas</taxon>
    </lineage>
</organism>
<comment type="caution">
    <text evidence="2">The sequence shown here is derived from an EMBL/GenBank/DDBJ whole genome shotgun (WGS) entry which is preliminary data.</text>
</comment>
<evidence type="ECO:0000313" key="3">
    <source>
        <dbReference type="Proteomes" id="UP000772591"/>
    </source>
</evidence>
<dbReference type="InterPro" id="IPR013767">
    <property type="entry name" value="PAS_fold"/>
</dbReference>
<sequence length="121" mass="13704">MNLTFEETSIGSLLDAPDELDALNFGIIGFDDAAKVVIYNAFEASSAALRQERVLGKNLFLEIAPCLNNAMVAQRFENEPELDVIISYVLALRMRPIPVRMRLLKKMDNSTRFLLIEWAKK</sequence>
<reference evidence="2 3" key="1">
    <citation type="journal article" date="2021" name="Int. J. Syst. Evol. Microbiol.">
        <title>Pseudomonas piscium sp. nov., Pseudomonas pisciculturae sp. nov., Pseudomonas mucoides sp. nov. and Pseudomonas neuropathica sp. nov. isolated from rainbow trout.</title>
        <authorList>
            <person name="Duman M."/>
            <person name="Mulet M."/>
            <person name="Altun S."/>
            <person name="Saticioglu I.B."/>
            <person name="Gomila M."/>
            <person name="Lalucat J."/>
            <person name="Garcia-Valdes E."/>
        </authorList>
    </citation>
    <scope>NUCLEOTIDE SEQUENCE [LARGE SCALE GENOMIC DNA]</scope>
    <source>
        <strain evidence="2 3">LMG 28632</strain>
    </source>
</reference>
<evidence type="ECO:0000259" key="1">
    <source>
        <dbReference type="Pfam" id="PF00989"/>
    </source>
</evidence>
<gene>
    <name evidence="2" type="ORF">IMW75_21365</name>
</gene>
<dbReference type="EMBL" id="JADEVO010000035">
    <property type="protein sequence ID" value="MBN3967815.1"/>
    <property type="molecule type" value="Genomic_DNA"/>
</dbReference>
<name>A0ABS3ALF0_9PSED</name>
<accession>A0ABS3ALF0</accession>
<keyword evidence="3" id="KW-1185">Reference proteome</keyword>
<feature type="domain" description="PAS fold" evidence="1">
    <location>
        <begin position="20"/>
        <end position="113"/>
    </location>
</feature>
<dbReference type="Gene3D" id="3.30.450.20">
    <property type="entry name" value="PAS domain"/>
    <property type="match status" value="1"/>
</dbReference>
<evidence type="ECO:0000313" key="2">
    <source>
        <dbReference type="EMBL" id="MBN3967815.1"/>
    </source>
</evidence>
<dbReference type="InterPro" id="IPR035965">
    <property type="entry name" value="PAS-like_dom_sf"/>
</dbReference>
<dbReference type="RefSeq" id="WP_205893681.1">
    <property type="nucleotide sequence ID" value="NZ_JADEVO010000035.1"/>
</dbReference>
<proteinExistence type="predicted"/>